<comment type="caution">
    <text evidence="5">The sequence shown here is derived from an EMBL/GenBank/DDBJ whole genome shotgun (WGS) entry which is preliminary data.</text>
</comment>
<dbReference type="PANTHER" id="PTHR47504:SF5">
    <property type="entry name" value="RIGHT ORIGIN-BINDING PROTEIN"/>
    <property type="match status" value="1"/>
</dbReference>
<evidence type="ECO:0000313" key="6">
    <source>
        <dbReference type="Proteomes" id="UP001597519"/>
    </source>
</evidence>
<dbReference type="PRINTS" id="PR00032">
    <property type="entry name" value="HTHARAC"/>
</dbReference>
<evidence type="ECO:0000259" key="4">
    <source>
        <dbReference type="PROSITE" id="PS01124"/>
    </source>
</evidence>
<keyword evidence="6" id="KW-1185">Reference proteome</keyword>
<dbReference type="SUPFAM" id="SSF46689">
    <property type="entry name" value="Homeodomain-like"/>
    <property type="match status" value="1"/>
</dbReference>
<dbReference type="Gene3D" id="3.20.80.10">
    <property type="entry name" value="Regulatory factor, effector binding domain"/>
    <property type="match status" value="1"/>
</dbReference>
<dbReference type="SMART" id="SM00871">
    <property type="entry name" value="AraC_E_bind"/>
    <property type="match status" value="1"/>
</dbReference>
<dbReference type="InterPro" id="IPR010499">
    <property type="entry name" value="AraC_E-bd"/>
</dbReference>
<name>A0ABW5WYL0_9STAP</name>
<dbReference type="SMART" id="SM00342">
    <property type="entry name" value="HTH_ARAC"/>
    <property type="match status" value="1"/>
</dbReference>
<dbReference type="Proteomes" id="UP001597519">
    <property type="component" value="Unassembled WGS sequence"/>
</dbReference>
<reference evidence="6" key="1">
    <citation type="journal article" date="2019" name="Int. J. Syst. Evol. Microbiol.">
        <title>The Global Catalogue of Microorganisms (GCM) 10K type strain sequencing project: providing services to taxonomists for standard genome sequencing and annotation.</title>
        <authorList>
            <consortium name="The Broad Institute Genomics Platform"/>
            <consortium name="The Broad Institute Genome Sequencing Center for Infectious Disease"/>
            <person name="Wu L."/>
            <person name="Ma J."/>
        </authorList>
    </citation>
    <scope>NUCLEOTIDE SEQUENCE [LARGE SCALE GENOMIC DNA]</scope>
    <source>
        <strain evidence="6">KCTC 33575</strain>
    </source>
</reference>
<evidence type="ECO:0000256" key="3">
    <source>
        <dbReference type="ARBA" id="ARBA00023163"/>
    </source>
</evidence>
<keyword evidence="1" id="KW-0805">Transcription regulation</keyword>
<dbReference type="InterPro" id="IPR029441">
    <property type="entry name" value="Cass2"/>
</dbReference>
<dbReference type="PANTHER" id="PTHR47504">
    <property type="entry name" value="RIGHT ORIGIN-BINDING PROTEIN"/>
    <property type="match status" value="1"/>
</dbReference>
<gene>
    <name evidence="5" type="ORF">ACFSX4_12960</name>
</gene>
<keyword evidence="2" id="KW-0238">DNA-binding</keyword>
<evidence type="ECO:0000256" key="2">
    <source>
        <dbReference type="ARBA" id="ARBA00023125"/>
    </source>
</evidence>
<dbReference type="InterPro" id="IPR018060">
    <property type="entry name" value="HTH_AraC"/>
</dbReference>
<dbReference type="Pfam" id="PF12833">
    <property type="entry name" value="HTH_18"/>
    <property type="match status" value="1"/>
</dbReference>
<dbReference type="PROSITE" id="PS01124">
    <property type="entry name" value="HTH_ARAC_FAMILY_2"/>
    <property type="match status" value="1"/>
</dbReference>
<protein>
    <submittedName>
        <fullName evidence="5">Effector binding domain-containing protein</fullName>
    </submittedName>
</protein>
<dbReference type="RefSeq" id="WP_377775581.1">
    <property type="nucleotide sequence ID" value="NZ_JBHUOQ010000005.1"/>
</dbReference>
<proteinExistence type="predicted"/>
<evidence type="ECO:0000313" key="5">
    <source>
        <dbReference type="EMBL" id="MFD2831378.1"/>
    </source>
</evidence>
<evidence type="ECO:0000256" key="1">
    <source>
        <dbReference type="ARBA" id="ARBA00023015"/>
    </source>
</evidence>
<dbReference type="InterPro" id="IPR009057">
    <property type="entry name" value="Homeodomain-like_sf"/>
</dbReference>
<feature type="domain" description="HTH araC/xylS-type" evidence="4">
    <location>
        <begin position="7"/>
        <end position="105"/>
    </location>
</feature>
<sequence length="279" mass="31750">MDVKRLNDALEYVEAHITENIDFVKIEQISCLSRYNFQKVFSILAGIPFGEYVRNRRLSHSVYLLKETDMKIIDIAYHIGYESSDSFSSSFKKLYGYTPGYFRKHPVILPTFPKLTISVEIRGGYQMNYRVETMDSFQITGVSRTYSTMTEAQNEIPAFWAEVNQSGKSDELINIKNNTLPGMLGLCFPDEDGGMEYVIGVTGDDSSSFKTFTVTGGRYLVFDAVGPVPSELQRVTNEIFQNVMPSSEYELRDAPEFELYHPGDVTADDYTVEIWVPVK</sequence>
<dbReference type="Gene3D" id="1.10.10.60">
    <property type="entry name" value="Homeodomain-like"/>
    <property type="match status" value="2"/>
</dbReference>
<dbReference type="Pfam" id="PF14526">
    <property type="entry name" value="Cass2"/>
    <property type="match status" value="1"/>
</dbReference>
<dbReference type="SUPFAM" id="SSF55136">
    <property type="entry name" value="Probable bacterial effector-binding domain"/>
    <property type="match status" value="1"/>
</dbReference>
<dbReference type="InterPro" id="IPR011256">
    <property type="entry name" value="Reg_factor_effector_dom_sf"/>
</dbReference>
<dbReference type="InterPro" id="IPR018062">
    <property type="entry name" value="HTH_AraC-typ_CS"/>
</dbReference>
<dbReference type="EMBL" id="JBHUOQ010000005">
    <property type="protein sequence ID" value="MFD2831378.1"/>
    <property type="molecule type" value="Genomic_DNA"/>
</dbReference>
<keyword evidence="3" id="KW-0804">Transcription</keyword>
<dbReference type="InterPro" id="IPR050959">
    <property type="entry name" value="MarA-like"/>
</dbReference>
<accession>A0ABW5WYL0</accession>
<dbReference type="InterPro" id="IPR020449">
    <property type="entry name" value="Tscrpt_reg_AraC-type_HTH"/>
</dbReference>
<dbReference type="PROSITE" id="PS00041">
    <property type="entry name" value="HTH_ARAC_FAMILY_1"/>
    <property type="match status" value="1"/>
</dbReference>
<organism evidence="5 6">
    <name type="scientific">Corticicoccus populi</name>
    <dbReference type="NCBI Taxonomy" id="1812821"/>
    <lineage>
        <taxon>Bacteria</taxon>
        <taxon>Bacillati</taxon>
        <taxon>Bacillota</taxon>
        <taxon>Bacilli</taxon>
        <taxon>Bacillales</taxon>
        <taxon>Staphylococcaceae</taxon>
        <taxon>Corticicoccus</taxon>
    </lineage>
</organism>